<dbReference type="Proteomes" id="UP001157109">
    <property type="component" value="Unassembled WGS sequence"/>
</dbReference>
<evidence type="ECO:0000313" key="10">
    <source>
        <dbReference type="Proteomes" id="UP001157109"/>
    </source>
</evidence>
<keyword evidence="5 7" id="KW-1133">Transmembrane helix</keyword>
<dbReference type="PANTHER" id="PTHR33932:SF4">
    <property type="entry name" value="NA(+)_H(+) ANTIPORTER SUBUNIT B"/>
    <property type="match status" value="1"/>
</dbReference>
<feature type="transmembrane region" description="Helical" evidence="7">
    <location>
        <begin position="20"/>
        <end position="41"/>
    </location>
</feature>
<protein>
    <recommendedName>
        <fullName evidence="8">Na+/H+ antiporter MnhB subunit-related protein domain-containing protein</fullName>
    </recommendedName>
</protein>
<dbReference type="InterPro" id="IPR050622">
    <property type="entry name" value="CPA3_antiporter_subunitB"/>
</dbReference>
<name>A0ABQ6HR69_9MICO</name>
<dbReference type="Pfam" id="PF04039">
    <property type="entry name" value="MnhB"/>
    <property type="match status" value="1"/>
</dbReference>
<keyword evidence="3" id="KW-1003">Cell membrane</keyword>
<dbReference type="EMBL" id="BSUJ01000001">
    <property type="protein sequence ID" value="GMA20821.1"/>
    <property type="molecule type" value="Genomic_DNA"/>
</dbReference>
<evidence type="ECO:0000256" key="4">
    <source>
        <dbReference type="ARBA" id="ARBA00022692"/>
    </source>
</evidence>
<evidence type="ECO:0000313" key="9">
    <source>
        <dbReference type="EMBL" id="GMA20821.1"/>
    </source>
</evidence>
<accession>A0ABQ6HR69</accession>
<keyword evidence="10" id="KW-1185">Reference proteome</keyword>
<comment type="caution">
    <text evidence="9">The sequence shown here is derived from an EMBL/GenBank/DDBJ whole genome shotgun (WGS) entry which is preliminary data.</text>
</comment>
<proteinExistence type="inferred from homology"/>
<dbReference type="PANTHER" id="PTHR33932">
    <property type="entry name" value="NA(+)/H(+) ANTIPORTER SUBUNIT B"/>
    <property type="match status" value="1"/>
</dbReference>
<comment type="similarity">
    <text evidence="2">Belongs to the CPA3 antiporters (TC 2.A.63) subunit B family.</text>
</comment>
<evidence type="ECO:0000256" key="2">
    <source>
        <dbReference type="ARBA" id="ARBA00009425"/>
    </source>
</evidence>
<feature type="transmembrane region" description="Helical" evidence="7">
    <location>
        <begin position="96"/>
        <end position="117"/>
    </location>
</feature>
<dbReference type="RefSeq" id="WP_284284713.1">
    <property type="nucleotide sequence ID" value="NZ_BSUJ01000001.1"/>
</dbReference>
<evidence type="ECO:0000256" key="5">
    <source>
        <dbReference type="ARBA" id="ARBA00022989"/>
    </source>
</evidence>
<evidence type="ECO:0000259" key="8">
    <source>
        <dbReference type="Pfam" id="PF04039"/>
    </source>
</evidence>
<sequence>MIFHAIMVWSLFLLFVGHNQPGGGFAAGIVAGLALTVRYLAGGAGELRAALPVMPGLLLGSGLFLSAGFGVVSMLAGGDVLQTWDYDLHLPLIGELHLVTSVFFDIGVYLVVIGLVLDILRSLGSGLDAQINRAHEEVNR</sequence>
<feature type="transmembrane region" description="Helical" evidence="7">
    <location>
        <begin position="53"/>
        <end position="76"/>
    </location>
</feature>
<comment type="subcellular location">
    <subcellularLocation>
        <location evidence="1">Cell membrane</location>
        <topology evidence="1">Multi-pass membrane protein</topology>
    </subcellularLocation>
</comment>
<keyword evidence="6 7" id="KW-0472">Membrane</keyword>
<evidence type="ECO:0000256" key="7">
    <source>
        <dbReference type="SAM" id="Phobius"/>
    </source>
</evidence>
<gene>
    <name evidence="9" type="ORF">GCM10025862_28420</name>
</gene>
<keyword evidence="4 7" id="KW-0812">Transmembrane</keyword>
<reference evidence="10" key="1">
    <citation type="journal article" date="2019" name="Int. J. Syst. Evol. Microbiol.">
        <title>The Global Catalogue of Microorganisms (GCM) 10K type strain sequencing project: providing services to taxonomists for standard genome sequencing and annotation.</title>
        <authorList>
            <consortium name="The Broad Institute Genomics Platform"/>
            <consortium name="The Broad Institute Genome Sequencing Center for Infectious Disease"/>
            <person name="Wu L."/>
            <person name="Ma J."/>
        </authorList>
    </citation>
    <scope>NUCLEOTIDE SEQUENCE [LARGE SCALE GENOMIC DNA]</scope>
    <source>
        <strain evidence="10">NBRC 105830</strain>
    </source>
</reference>
<organism evidence="9 10">
    <name type="scientific">Arsenicicoccus piscis</name>
    <dbReference type="NCBI Taxonomy" id="673954"/>
    <lineage>
        <taxon>Bacteria</taxon>
        <taxon>Bacillati</taxon>
        <taxon>Actinomycetota</taxon>
        <taxon>Actinomycetes</taxon>
        <taxon>Micrococcales</taxon>
        <taxon>Intrasporangiaceae</taxon>
        <taxon>Arsenicicoccus</taxon>
    </lineage>
</organism>
<dbReference type="InterPro" id="IPR007182">
    <property type="entry name" value="MnhB"/>
</dbReference>
<evidence type="ECO:0000256" key="3">
    <source>
        <dbReference type="ARBA" id="ARBA00022475"/>
    </source>
</evidence>
<evidence type="ECO:0000256" key="6">
    <source>
        <dbReference type="ARBA" id="ARBA00023136"/>
    </source>
</evidence>
<feature type="domain" description="Na+/H+ antiporter MnhB subunit-related protein" evidence="8">
    <location>
        <begin position="2"/>
        <end position="117"/>
    </location>
</feature>
<evidence type="ECO:0000256" key="1">
    <source>
        <dbReference type="ARBA" id="ARBA00004651"/>
    </source>
</evidence>